<name>A0A336MXE5_CULSO</name>
<organism evidence="1">
    <name type="scientific">Culicoides sonorensis</name>
    <name type="common">Biting midge</name>
    <dbReference type="NCBI Taxonomy" id="179676"/>
    <lineage>
        <taxon>Eukaryota</taxon>
        <taxon>Metazoa</taxon>
        <taxon>Ecdysozoa</taxon>
        <taxon>Arthropoda</taxon>
        <taxon>Hexapoda</taxon>
        <taxon>Insecta</taxon>
        <taxon>Pterygota</taxon>
        <taxon>Neoptera</taxon>
        <taxon>Endopterygota</taxon>
        <taxon>Diptera</taxon>
        <taxon>Nematocera</taxon>
        <taxon>Chironomoidea</taxon>
        <taxon>Ceratopogonidae</taxon>
        <taxon>Ceratopogoninae</taxon>
        <taxon>Culicoides</taxon>
        <taxon>Monoculicoides</taxon>
    </lineage>
</organism>
<protein>
    <submittedName>
        <fullName evidence="1">CSON005709 protein</fullName>
    </submittedName>
</protein>
<dbReference type="EMBL" id="UFQT01002222">
    <property type="protein sequence ID" value="SSX32957.1"/>
    <property type="molecule type" value="Genomic_DNA"/>
</dbReference>
<gene>
    <name evidence="1" type="primary">CSON005709</name>
</gene>
<dbReference type="VEuPathDB" id="VectorBase:CSON005709"/>
<dbReference type="Gene3D" id="2.60.40.10">
    <property type="entry name" value="Immunoglobulins"/>
    <property type="match status" value="1"/>
</dbReference>
<proteinExistence type="predicted"/>
<dbReference type="AlphaFoldDB" id="A0A336MXE5"/>
<sequence>MIFRLSDSYYWVITLNSTVTSTISPASLQPYFDFNVQRNITVTVGQTGFLNCRVERLGDKDILLVKDLNTVLNRKKKQRNMVLSSYTCHSEKTEVNFENWFWRNNDLGDDKFAVTKTILCQSYSVQSYNDIT</sequence>
<dbReference type="InterPro" id="IPR013783">
    <property type="entry name" value="Ig-like_fold"/>
</dbReference>
<evidence type="ECO:0000313" key="1">
    <source>
        <dbReference type="EMBL" id="SSX32957.1"/>
    </source>
</evidence>
<reference evidence="1" key="1">
    <citation type="submission" date="2018-07" db="EMBL/GenBank/DDBJ databases">
        <authorList>
            <person name="Quirk P.G."/>
            <person name="Krulwich T.A."/>
        </authorList>
    </citation>
    <scope>NUCLEOTIDE SEQUENCE</scope>
</reference>
<accession>A0A336MXE5</accession>